<dbReference type="InterPro" id="IPR018247">
    <property type="entry name" value="EF_Hand_1_Ca_BS"/>
</dbReference>
<dbReference type="Gene3D" id="3.50.50.80">
    <property type="entry name" value="Ubiquitin-activating enzyme E1, inactive adenylation domain, subdomain 1"/>
    <property type="match status" value="1"/>
</dbReference>
<dbReference type="InterPro" id="IPR000011">
    <property type="entry name" value="UBQ/SUMO-activ_enz_E1-like"/>
</dbReference>
<dbReference type="InterPro" id="IPR019572">
    <property type="entry name" value="UBA_E1_SCCH"/>
</dbReference>
<gene>
    <name evidence="13" type="ORF">SDRG_03560</name>
</gene>
<reference evidence="13 14" key="1">
    <citation type="submission" date="2012-04" db="EMBL/GenBank/DDBJ databases">
        <title>The Genome Sequence of Saprolegnia declina VS20.</title>
        <authorList>
            <consortium name="The Broad Institute Genome Sequencing Platform"/>
            <person name="Russ C."/>
            <person name="Nusbaum C."/>
            <person name="Tyler B."/>
            <person name="van West P."/>
            <person name="Dieguez-Uribeondo J."/>
            <person name="de Bruijn I."/>
            <person name="Tripathy S."/>
            <person name="Jiang R."/>
            <person name="Young S.K."/>
            <person name="Zeng Q."/>
            <person name="Gargeya S."/>
            <person name="Fitzgerald M."/>
            <person name="Haas B."/>
            <person name="Abouelleil A."/>
            <person name="Alvarado L."/>
            <person name="Arachchi H.M."/>
            <person name="Berlin A."/>
            <person name="Chapman S.B."/>
            <person name="Goldberg J."/>
            <person name="Griggs A."/>
            <person name="Gujja S."/>
            <person name="Hansen M."/>
            <person name="Howarth C."/>
            <person name="Imamovic A."/>
            <person name="Larimer J."/>
            <person name="McCowen C."/>
            <person name="Montmayeur A."/>
            <person name="Murphy C."/>
            <person name="Neiman D."/>
            <person name="Pearson M."/>
            <person name="Priest M."/>
            <person name="Roberts A."/>
            <person name="Saif S."/>
            <person name="Shea T."/>
            <person name="Sisk P."/>
            <person name="Sykes S."/>
            <person name="Wortman J."/>
            <person name="Nusbaum C."/>
            <person name="Birren B."/>
        </authorList>
    </citation>
    <scope>NUCLEOTIDE SEQUENCE [LARGE SCALE GENOMIC DNA]</scope>
    <source>
        <strain evidence="13 14">VS20</strain>
    </source>
</reference>
<organism evidence="13 14">
    <name type="scientific">Saprolegnia diclina (strain VS20)</name>
    <dbReference type="NCBI Taxonomy" id="1156394"/>
    <lineage>
        <taxon>Eukaryota</taxon>
        <taxon>Sar</taxon>
        <taxon>Stramenopiles</taxon>
        <taxon>Oomycota</taxon>
        <taxon>Saprolegniomycetes</taxon>
        <taxon>Saprolegniales</taxon>
        <taxon>Saprolegniaceae</taxon>
        <taxon>Saprolegnia</taxon>
    </lineage>
</organism>
<evidence type="ECO:0000259" key="11">
    <source>
        <dbReference type="Pfam" id="PF10585"/>
    </source>
</evidence>
<feature type="domain" description="THIF-type NAD/FAD binding fold" evidence="10">
    <location>
        <begin position="491"/>
        <end position="998"/>
    </location>
</feature>
<dbReference type="Pfam" id="PF10585">
    <property type="entry name" value="UBA_E1_SCCH"/>
    <property type="match status" value="1"/>
</dbReference>
<feature type="domain" description="THIF-type NAD/FAD binding fold" evidence="10">
    <location>
        <begin position="58"/>
        <end position="158"/>
    </location>
</feature>
<evidence type="ECO:0000256" key="4">
    <source>
        <dbReference type="ARBA" id="ARBA00012990"/>
    </source>
</evidence>
<dbReference type="InterPro" id="IPR042449">
    <property type="entry name" value="Ub-E1_IAD_1"/>
</dbReference>
<dbReference type="EC" id="6.2.1.45" evidence="4"/>
<evidence type="ECO:0000259" key="10">
    <source>
        <dbReference type="Pfam" id="PF00899"/>
    </source>
</evidence>
<keyword evidence="14" id="KW-1185">Reference proteome</keyword>
<sequence length="1156" mass="128055">MREFALGACPRRARIVMTTPFWLSTTKRVADEDATSPPTKKLKTMESLEGDAGFMDKYSRQIGAFGLETMAKLVKLKVLIVGMRGVGIECAKNLVLAGPGAVTIYDDEITDIKDVGVNFFLTEDDVGTPRAAAVAHRLAELNKMVTLKVHTGSLTEDVVARHNVVVFTHSRRAELARWNAFCRAQSPSIGFIACDIPGAFGYAFTDFGPAFTTHDATGENPITRIITDISSDADGLVSLLGPDEDGKMHELPDSDHDGWVEISEVEGMVCLDDPSQSINTMGPYRIKFATKKVFRNGKQVEVFDPYRFHIVGGTDRFSPYLGGGMFTQSKQPFTTSFRSFRDALVSPVHPGDYGLMFTDGAKFGRAEQLHLLLWGLMKFEETYGHLPRVYNADDAAHVVAFAKEGLPAHDDIEPLTLEELDEKLLTQLAQVASIELHPLAAFYGGIVAQEIVKFTGKFTPLKQWMHLDVVEVLPEVIPTDNAPQQSRYDHLLQLFGADFHAKLGNSRTFLVGCGALGCEYLKNFAMVGLGCGPDGLVTVTDNDRIEVSNLNRQFLFREHNVGQPKSVAATQAVRSMNASLKVKTLEQLVAPTTEHVFHDGFWSDLDFVTNALDNVKARLYVDSKCVFYKKPLLESGTLGTKCNVQVVLPFKTASYADGPKDAADDNIPMCTLRNFPSLIEHCIEWARAQFEDVFVVPFGDVAKFAADPSTYIETVRKATLDHPNQKQGASAISHELERVRALHKLVMTPDVDFDACMEMAQTLFCSLFRDRILQLIHNFPEEHLTKTGERFWSGAKRFPQAATDLNFEDFPNHLDFVRSAANLYAVNFGLQPLPEAETVPPHSLLRAPATFAEFAVAHELPEWAPSTETIAENDEELAAQQAAKTGNDAEATELATLLEALASLSPEALAHCNRLVPADFEKDNDANFHIDFIASAANLRAWNYRIKPVSRHKCKMIAGKIIPAIATTTASVTGLAMIELLKIVQDKKLDQFKDSSNSLGLNMYLLQEPAEPEKAKDEYDPIEMADVKCKPPGFTKWDATMLRVPSEVTTAEFLDKLQETTGLTCNLLFHAAAELGDADPKFSPVRGLMLYDRNAFSANLKALYNEKLQTPLRAWVAERYQGLVDCDRPFVEFQTSCSDDDDVVYKIPTVLCRFEA</sequence>
<dbReference type="AlphaFoldDB" id="T0S9G5"/>
<evidence type="ECO:0000256" key="7">
    <source>
        <dbReference type="ARBA" id="ARBA00022786"/>
    </source>
</evidence>
<keyword evidence="8" id="KW-0067">ATP-binding</keyword>
<dbReference type="UniPathway" id="UPA00143"/>
<dbReference type="InterPro" id="IPR045886">
    <property type="entry name" value="ThiF/MoeB/HesA"/>
</dbReference>
<feature type="active site" description="Glycyl thioester intermediate" evidence="9">
    <location>
        <position position="670"/>
    </location>
</feature>
<dbReference type="PRINTS" id="PR01849">
    <property type="entry name" value="UBIQUITINACT"/>
</dbReference>
<dbReference type="PROSITE" id="PS00018">
    <property type="entry name" value="EF_HAND_1"/>
    <property type="match status" value="1"/>
</dbReference>
<dbReference type="PANTHER" id="PTHR10953">
    <property type="entry name" value="UBIQUITIN-ACTIVATING ENZYME E1"/>
    <property type="match status" value="1"/>
</dbReference>
<dbReference type="GO" id="GO:0016925">
    <property type="term" value="P:protein sumoylation"/>
    <property type="evidence" value="ECO:0007669"/>
    <property type="project" value="TreeGrafter"/>
</dbReference>
<dbReference type="InterPro" id="IPR000594">
    <property type="entry name" value="ThiF_NAD_FAD-bd"/>
</dbReference>
<evidence type="ECO:0000313" key="14">
    <source>
        <dbReference type="Proteomes" id="UP000030762"/>
    </source>
</evidence>
<comment type="pathway">
    <text evidence="2">Protein modification; protein ubiquitination.</text>
</comment>
<dbReference type="OMA" id="FVSPMQT"/>
<evidence type="ECO:0000256" key="9">
    <source>
        <dbReference type="PROSITE-ProRule" id="PRU10132"/>
    </source>
</evidence>
<dbReference type="InterPro" id="IPR032420">
    <property type="entry name" value="E1_4HB"/>
</dbReference>
<dbReference type="GO" id="GO:0019948">
    <property type="term" value="F:SUMO activating enzyme activity"/>
    <property type="evidence" value="ECO:0007669"/>
    <property type="project" value="TreeGrafter"/>
</dbReference>
<dbReference type="STRING" id="1156394.T0S9G5"/>
<evidence type="ECO:0000259" key="12">
    <source>
        <dbReference type="Pfam" id="PF16191"/>
    </source>
</evidence>
<evidence type="ECO:0000256" key="1">
    <source>
        <dbReference type="ARBA" id="ARBA00000488"/>
    </source>
</evidence>
<dbReference type="GO" id="GO:0004839">
    <property type="term" value="F:ubiquitin activating enzyme activity"/>
    <property type="evidence" value="ECO:0007669"/>
    <property type="project" value="UniProtKB-EC"/>
</dbReference>
<dbReference type="GO" id="GO:0031510">
    <property type="term" value="C:SUMO activating enzyme complex"/>
    <property type="evidence" value="ECO:0007669"/>
    <property type="project" value="TreeGrafter"/>
</dbReference>
<dbReference type="InterPro" id="IPR035985">
    <property type="entry name" value="Ubiquitin-activating_enz"/>
</dbReference>
<dbReference type="Gene3D" id="3.40.50.720">
    <property type="entry name" value="NAD(P)-binding Rossmann-like Domain"/>
    <property type="match status" value="1"/>
</dbReference>
<dbReference type="Gene3D" id="2.40.30.180">
    <property type="entry name" value="Ubiquitin-activating enzyme E1, FCCH domain"/>
    <property type="match status" value="1"/>
</dbReference>
<dbReference type="InterPro" id="IPR042063">
    <property type="entry name" value="Ubi_acti_E1_SCCH"/>
</dbReference>
<dbReference type="Pfam" id="PF00899">
    <property type="entry name" value="ThiF"/>
    <property type="match status" value="2"/>
</dbReference>
<dbReference type="GeneID" id="19944287"/>
<feature type="domain" description="Ubiquitin-activating enzyme E1 four-helix bundle" evidence="12">
    <location>
        <begin position="331"/>
        <end position="404"/>
    </location>
</feature>
<keyword evidence="5" id="KW-0436">Ligase</keyword>
<dbReference type="GO" id="GO:0005737">
    <property type="term" value="C:cytoplasm"/>
    <property type="evidence" value="ECO:0007669"/>
    <property type="project" value="TreeGrafter"/>
</dbReference>
<evidence type="ECO:0000256" key="2">
    <source>
        <dbReference type="ARBA" id="ARBA00004906"/>
    </source>
</evidence>
<evidence type="ECO:0000256" key="5">
    <source>
        <dbReference type="ARBA" id="ARBA00022598"/>
    </source>
</evidence>
<dbReference type="Proteomes" id="UP000030762">
    <property type="component" value="Unassembled WGS sequence"/>
</dbReference>
<name>T0S9G5_SAPDV</name>
<dbReference type="Gene3D" id="1.10.10.2660">
    <property type="entry name" value="Ubiquitin-activating enzyme E1, SCCH domain"/>
    <property type="match status" value="1"/>
</dbReference>
<dbReference type="GO" id="GO:0005524">
    <property type="term" value="F:ATP binding"/>
    <property type="evidence" value="ECO:0007669"/>
    <property type="project" value="UniProtKB-KW"/>
</dbReference>
<protein>
    <recommendedName>
        <fullName evidence="4">E1 ubiquitin-activating enzyme</fullName>
        <ecNumber evidence="4">6.2.1.45</ecNumber>
    </recommendedName>
</protein>
<evidence type="ECO:0000256" key="6">
    <source>
        <dbReference type="ARBA" id="ARBA00022741"/>
    </source>
</evidence>
<dbReference type="Gene3D" id="3.40.50.12550">
    <property type="entry name" value="Ubiquitin-activating enzyme E1, inactive adenylation domain, subdomain 2"/>
    <property type="match status" value="1"/>
</dbReference>
<dbReference type="FunFam" id="3.40.50.720:FF:000015">
    <property type="entry name" value="Ubiquitin-activating enzyme E1 1"/>
    <property type="match status" value="1"/>
</dbReference>
<dbReference type="InterPro" id="IPR033127">
    <property type="entry name" value="UBQ-activ_enz_E1_Cys_AS"/>
</dbReference>
<accession>T0S9G5</accession>
<dbReference type="FunFam" id="3.50.50.80:FF:000001">
    <property type="entry name" value="ubiquitin-like modifier-activating enzyme 1"/>
    <property type="match status" value="1"/>
</dbReference>
<dbReference type="eggNOG" id="KOG2012">
    <property type="taxonomic scope" value="Eukaryota"/>
</dbReference>
<dbReference type="PROSITE" id="PS00865">
    <property type="entry name" value="UBIQUITIN_ACTIVAT_2"/>
    <property type="match status" value="1"/>
</dbReference>
<evidence type="ECO:0000256" key="3">
    <source>
        <dbReference type="ARBA" id="ARBA00005673"/>
    </source>
</evidence>
<dbReference type="OrthoDB" id="10252231at2759"/>
<keyword evidence="7" id="KW-0833">Ubl conjugation pathway</keyword>
<evidence type="ECO:0000256" key="8">
    <source>
        <dbReference type="ARBA" id="ARBA00022840"/>
    </source>
</evidence>
<comment type="similarity">
    <text evidence="3">Belongs to the ubiquitin-activating E1 family.</text>
</comment>
<dbReference type="InterPro" id="IPR042302">
    <property type="entry name" value="E1_FCCH_sf"/>
</dbReference>
<dbReference type="SUPFAM" id="SSF69572">
    <property type="entry name" value="Activating enzymes of the ubiquitin-like proteins"/>
    <property type="match status" value="2"/>
</dbReference>
<dbReference type="PANTHER" id="PTHR10953:SF4">
    <property type="entry name" value="UBIQUITIN-ACTIVATING ENZYME E1 C-TERMINAL DOMAIN-CONTAINING PROTEIN"/>
    <property type="match status" value="1"/>
</dbReference>
<dbReference type="Pfam" id="PF16191">
    <property type="entry name" value="E1_4HB"/>
    <property type="match status" value="1"/>
</dbReference>
<dbReference type="RefSeq" id="XP_008607418.1">
    <property type="nucleotide sequence ID" value="XM_008609196.1"/>
</dbReference>
<dbReference type="InParanoid" id="T0S9G5"/>
<feature type="domain" description="Ubiquitin-activating enzyme SCCH" evidence="11">
    <location>
        <begin position="676"/>
        <end position="955"/>
    </location>
</feature>
<dbReference type="EMBL" id="JH767139">
    <property type="protein sequence ID" value="EQC39357.1"/>
    <property type="molecule type" value="Genomic_DNA"/>
</dbReference>
<comment type="catalytic activity">
    <reaction evidence="1">
        <text>ATP + ubiquitin + [E1 ubiquitin-activating enzyme]-L-cysteine = AMP + diphosphate + S-ubiquitinyl-[E1 ubiquitin-activating enzyme]-L-cysteine.</text>
        <dbReference type="EC" id="6.2.1.45"/>
    </reaction>
</comment>
<evidence type="ECO:0000313" key="13">
    <source>
        <dbReference type="EMBL" id="EQC39357.1"/>
    </source>
</evidence>
<dbReference type="FunFam" id="1.10.10.2660:FF:000005">
    <property type="entry name" value="Ubiquitin-activating enzyme E1, putative"/>
    <property type="match status" value="1"/>
</dbReference>
<dbReference type="VEuPathDB" id="FungiDB:SDRG_03560"/>
<keyword evidence="6" id="KW-0547">Nucleotide-binding</keyword>
<proteinExistence type="inferred from homology"/>